<reference evidence="1 2" key="1">
    <citation type="submission" date="2019-06" db="EMBL/GenBank/DDBJ databases">
        <title>Sorghum-associated microbial communities from plants grown in Nebraska, USA.</title>
        <authorList>
            <person name="Schachtman D."/>
        </authorList>
    </citation>
    <scope>NUCLEOTIDE SEQUENCE [LARGE SCALE GENOMIC DNA]</scope>
    <source>
        <strain evidence="1 2">2482</strain>
    </source>
</reference>
<proteinExistence type="predicted"/>
<keyword evidence="2" id="KW-1185">Reference proteome</keyword>
<protein>
    <submittedName>
        <fullName evidence="1">Uncharacterized protein</fullName>
    </submittedName>
</protein>
<evidence type="ECO:0000313" key="1">
    <source>
        <dbReference type="EMBL" id="TWD98506.1"/>
    </source>
</evidence>
<accession>A0A561D4Y0</accession>
<name>A0A561D4Y0_9BACI</name>
<sequence length="57" mass="6531">MTVSELIEKLEKLDIQDAQIVLKDSSDEYLDIGEIENILGFYYVIHPVSTNSSQEEK</sequence>
<gene>
    <name evidence="1" type="ORF">FB550_10912</name>
</gene>
<organism evidence="1 2">
    <name type="scientific">Neobacillus bataviensis</name>
    <dbReference type="NCBI Taxonomy" id="220685"/>
    <lineage>
        <taxon>Bacteria</taxon>
        <taxon>Bacillati</taxon>
        <taxon>Bacillota</taxon>
        <taxon>Bacilli</taxon>
        <taxon>Bacillales</taxon>
        <taxon>Bacillaceae</taxon>
        <taxon>Neobacillus</taxon>
    </lineage>
</organism>
<dbReference type="AlphaFoldDB" id="A0A561D4Y0"/>
<dbReference type="EMBL" id="VIVN01000009">
    <property type="protein sequence ID" value="TWD98506.1"/>
    <property type="molecule type" value="Genomic_DNA"/>
</dbReference>
<comment type="caution">
    <text evidence="1">The sequence shown here is derived from an EMBL/GenBank/DDBJ whole genome shotgun (WGS) entry which is preliminary data.</text>
</comment>
<dbReference type="Proteomes" id="UP000319671">
    <property type="component" value="Unassembled WGS sequence"/>
</dbReference>
<evidence type="ECO:0000313" key="2">
    <source>
        <dbReference type="Proteomes" id="UP000319671"/>
    </source>
</evidence>
<dbReference type="RefSeq" id="WP_186446520.1">
    <property type="nucleotide sequence ID" value="NZ_VIVN01000009.1"/>
</dbReference>